<dbReference type="PANTHER" id="PTHR37689">
    <property type="entry name" value="PROTEIN FDHE"/>
    <property type="match status" value="1"/>
</dbReference>
<evidence type="ECO:0000256" key="1">
    <source>
        <dbReference type="ARBA" id="ARBA00022490"/>
    </source>
</evidence>
<dbReference type="InterPro" id="IPR006452">
    <property type="entry name" value="Formate_DH_accessory"/>
</dbReference>
<evidence type="ECO:0000259" key="2">
    <source>
        <dbReference type="Pfam" id="PF24860"/>
    </source>
</evidence>
<feature type="domain" description="FdhE C-terminal" evidence="2">
    <location>
        <begin position="233"/>
        <end position="305"/>
    </location>
</feature>
<reference evidence="3" key="1">
    <citation type="submission" date="2023-09" db="EMBL/GenBank/DDBJ databases">
        <authorList>
            <consortium name="CW5 consortium"/>
            <person name="Lu C.-W."/>
        </authorList>
    </citation>
    <scope>NUCLEOTIDE SEQUENCE</scope>
    <source>
        <strain evidence="3">KPS</strain>
    </source>
</reference>
<proteinExistence type="predicted"/>
<keyword evidence="4" id="KW-1185">Reference proteome</keyword>
<dbReference type="InterPro" id="IPR024064">
    <property type="entry name" value="FdhE-like_sf"/>
</dbReference>
<dbReference type="SUPFAM" id="SSF144020">
    <property type="entry name" value="FdhE-like"/>
    <property type="match status" value="1"/>
</dbReference>
<sequence>MTFDFDRELQRLEGKLKALRSKEYIPDALLEIVARTAAIQLEARAAAQTGQAPELPAELVAELATPEAHAQGAPLLPRDAFTYDRARTAATFGRLLAMMRAAGGSLGAAAEVVREAMEKGELAVEDACDAALRDDVAWFDAWALRLNDAPSLVRFLAMGSVVPSVEVLAQAVAAEQARRTGADKPGATPVVWQHGHCPVCGSAPLVGRLVGKEGALHHTCSFCRHEYRAKRLQCPFCLENESKNLEYFTADGEPGFQVHVCTSCKGYIKVADFREFDRISIPVLDDLESLALDIVARQQGYTRPTASAWGF</sequence>
<dbReference type="CDD" id="cd16341">
    <property type="entry name" value="FdhE"/>
    <property type="match status" value="1"/>
</dbReference>
<gene>
    <name evidence="3" type="ORF">KPS_001507</name>
</gene>
<name>A0ABY9R561_9BACT</name>
<dbReference type="Pfam" id="PF24860">
    <property type="entry name" value="FdhE_C"/>
    <property type="match status" value="1"/>
</dbReference>
<evidence type="ECO:0000313" key="4">
    <source>
        <dbReference type="Proteomes" id="UP001180616"/>
    </source>
</evidence>
<dbReference type="EMBL" id="CP133659">
    <property type="protein sequence ID" value="WMW66880.1"/>
    <property type="molecule type" value="Genomic_DNA"/>
</dbReference>
<dbReference type="PANTHER" id="PTHR37689:SF1">
    <property type="entry name" value="PROTEIN FDHE"/>
    <property type="match status" value="1"/>
</dbReference>
<dbReference type="RefSeq" id="WP_309542734.1">
    <property type="nucleotide sequence ID" value="NZ_CP133659.1"/>
</dbReference>
<dbReference type="Proteomes" id="UP001180616">
    <property type="component" value="Chromosome"/>
</dbReference>
<dbReference type="InterPro" id="IPR056796">
    <property type="entry name" value="FdhE_C"/>
</dbReference>
<keyword evidence="1" id="KW-0963">Cytoplasm</keyword>
<evidence type="ECO:0000313" key="3">
    <source>
        <dbReference type="EMBL" id="WMW66880.1"/>
    </source>
</evidence>
<organism evidence="3 4">
    <name type="scientific">Nitratidesulfovibrio liaohensis</name>
    <dbReference type="NCBI Taxonomy" id="2604158"/>
    <lineage>
        <taxon>Bacteria</taxon>
        <taxon>Pseudomonadati</taxon>
        <taxon>Thermodesulfobacteriota</taxon>
        <taxon>Desulfovibrionia</taxon>
        <taxon>Desulfovibrionales</taxon>
        <taxon>Desulfovibrionaceae</taxon>
        <taxon>Nitratidesulfovibrio</taxon>
    </lineage>
</organism>
<protein>
    <submittedName>
        <fullName evidence="3">Formate dehydrogenase accessory protein FdhE</fullName>
    </submittedName>
</protein>
<dbReference type="Gene3D" id="3.90.1670.10">
    <property type="entry name" value="FdhE-like domain"/>
    <property type="match status" value="1"/>
</dbReference>
<accession>A0ABY9R561</accession>